<feature type="compositionally biased region" description="Basic and acidic residues" evidence="1">
    <location>
        <begin position="323"/>
        <end position="335"/>
    </location>
</feature>
<dbReference type="InterPro" id="IPR026093">
    <property type="entry name" value="MGARP"/>
</dbReference>
<feature type="compositionally biased region" description="Basic residues" evidence="1">
    <location>
        <begin position="115"/>
        <end position="124"/>
    </location>
</feature>
<feature type="compositionally biased region" description="Basic residues" evidence="1">
    <location>
        <begin position="336"/>
        <end position="348"/>
    </location>
</feature>
<proteinExistence type="predicted"/>
<evidence type="ECO:0000313" key="3">
    <source>
        <dbReference type="EMBL" id="OCL02347.1"/>
    </source>
</evidence>
<dbReference type="Gene3D" id="2.30.30.140">
    <property type="match status" value="1"/>
</dbReference>
<feature type="compositionally biased region" description="Acidic residues" evidence="1">
    <location>
        <begin position="291"/>
        <end position="309"/>
    </location>
</feature>
<sequence>MADQAMSQASADTAKVLEHSTRPGKDSTEPTAVHATPTDDGKPPKIEQAIKDLKPVPNFSPPDTSKEIAMAEKTNNTGSIGEYAIVPERTTPINGTTASSKKGAKRKSGAGVPEHKKKNLNRKKSVPDLRLDVKPGEYWFVAMRGFPPWPVIVCDEEMLPETLLVKRPVSAMRIDGTYRDDFLEGGKNAKDRRYPIMFLGTNEFAWQVNTDLQPLDMDEIKRDVAENNQGKKTKALWEAYKVAADEHDLQWFKDMLVEHEKALVKDMEEKAAEDAKKQSKKDKTRRKSNAVDDEDDAEIEMDDVGEDGEAPLKKTKATKKRKKDADSDGETEKPAKTPKTKLKVHGPKTPKEESAVKPKKTVKPKKAKAKGESEGENESPKVEEKPMTEAERKEKREKGVLYLRHRLQKGFLTRDQTPKEEEMANMSDYFKQLEAYADLEAEIIRKTKIHKVLKAIIKLNSIPKEEEYQFKKRSNDLLNGWNRALAADVETPTTGEAPADADQSGEAATNGISHEEKPQDVNASDILVPTEDTRETAVAPKASSDSAGDGDTSMADAKDDVAVTKESEAPSGDAPETNVSV</sequence>
<protein>
    <recommendedName>
        <fullName evidence="2">PWWP domain-containing protein</fullName>
    </recommendedName>
</protein>
<feature type="region of interest" description="Disordered" evidence="1">
    <location>
        <begin position="488"/>
        <end position="581"/>
    </location>
</feature>
<feature type="compositionally biased region" description="Basic and acidic residues" evidence="1">
    <location>
        <begin position="369"/>
        <end position="397"/>
    </location>
</feature>
<feature type="compositionally biased region" description="Basic and acidic residues" evidence="1">
    <location>
        <begin position="15"/>
        <end position="28"/>
    </location>
</feature>
<dbReference type="InterPro" id="IPR000313">
    <property type="entry name" value="PWWP_dom"/>
</dbReference>
<organism evidence="3 4">
    <name type="scientific">Glonium stellatum</name>
    <dbReference type="NCBI Taxonomy" id="574774"/>
    <lineage>
        <taxon>Eukaryota</taxon>
        <taxon>Fungi</taxon>
        <taxon>Dikarya</taxon>
        <taxon>Ascomycota</taxon>
        <taxon>Pezizomycotina</taxon>
        <taxon>Dothideomycetes</taxon>
        <taxon>Pleosporomycetidae</taxon>
        <taxon>Gloniales</taxon>
        <taxon>Gloniaceae</taxon>
        <taxon>Glonium</taxon>
    </lineage>
</organism>
<feature type="compositionally biased region" description="Basic residues" evidence="1">
    <location>
        <begin position="313"/>
        <end position="322"/>
    </location>
</feature>
<feature type="compositionally biased region" description="Basic and acidic residues" evidence="1">
    <location>
        <begin position="556"/>
        <end position="568"/>
    </location>
</feature>
<dbReference type="Proteomes" id="UP000250140">
    <property type="component" value="Unassembled WGS sequence"/>
</dbReference>
<dbReference type="Pfam" id="PF00855">
    <property type="entry name" value="PWWP"/>
    <property type="match status" value="1"/>
</dbReference>
<feature type="region of interest" description="Disordered" evidence="1">
    <location>
        <begin position="1"/>
        <end position="126"/>
    </location>
</feature>
<feature type="compositionally biased region" description="Polar residues" evidence="1">
    <location>
        <begin position="1"/>
        <end position="11"/>
    </location>
</feature>
<evidence type="ECO:0000313" key="4">
    <source>
        <dbReference type="Proteomes" id="UP000250140"/>
    </source>
</evidence>
<dbReference type="GO" id="GO:0005739">
    <property type="term" value="C:mitochondrion"/>
    <property type="evidence" value="ECO:0007669"/>
    <property type="project" value="InterPro"/>
</dbReference>
<feature type="compositionally biased region" description="Basic residues" evidence="1">
    <location>
        <begin position="278"/>
        <end position="288"/>
    </location>
</feature>
<dbReference type="PROSITE" id="PS50812">
    <property type="entry name" value="PWWP"/>
    <property type="match status" value="1"/>
</dbReference>
<dbReference type="SMART" id="SM00293">
    <property type="entry name" value="PWWP"/>
    <property type="match status" value="1"/>
</dbReference>
<feature type="region of interest" description="Disordered" evidence="1">
    <location>
        <begin position="268"/>
        <end position="397"/>
    </location>
</feature>
<evidence type="ECO:0000256" key="1">
    <source>
        <dbReference type="SAM" id="MobiDB-lite"/>
    </source>
</evidence>
<keyword evidence="4" id="KW-1185">Reference proteome</keyword>
<feature type="compositionally biased region" description="Basic residues" evidence="1">
    <location>
        <begin position="357"/>
        <end position="368"/>
    </location>
</feature>
<dbReference type="PANTHER" id="PTHR22910">
    <property type="entry name" value="PROTEIN MGARP"/>
    <property type="match status" value="1"/>
</dbReference>
<dbReference type="OrthoDB" id="62853at2759"/>
<dbReference type="PANTHER" id="PTHR22910:SF6">
    <property type="entry name" value="PROTEIN MGARP"/>
    <property type="match status" value="1"/>
</dbReference>
<accession>A0A8E2EP68</accession>
<feature type="domain" description="PWWP" evidence="2">
    <location>
        <begin position="135"/>
        <end position="206"/>
    </location>
</feature>
<reference evidence="3 4" key="1">
    <citation type="journal article" date="2016" name="Nat. Commun.">
        <title>Ectomycorrhizal ecology is imprinted in the genome of the dominant symbiotic fungus Cenococcum geophilum.</title>
        <authorList>
            <consortium name="DOE Joint Genome Institute"/>
            <person name="Peter M."/>
            <person name="Kohler A."/>
            <person name="Ohm R.A."/>
            <person name="Kuo A."/>
            <person name="Krutzmann J."/>
            <person name="Morin E."/>
            <person name="Arend M."/>
            <person name="Barry K.W."/>
            <person name="Binder M."/>
            <person name="Choi C."/>
            <person name="Clum A."/>
            <person name="Copeland A."/>
            <person name="Grisel N."/>
            <person name="Haridas S."/>
            <person name="Kipfer T."/>
            <person name="LaButti K."/>
            <person name="Lindquist E."/>
            <person name="Lipzen A."/>
            <person name="Maire R."/>
            <person name="Meier B."/>
            <person name="Mihaltcheva S."/>
            <person name="Molinier V."/>
            <person name="Murat C."/>
            <person name="Poggeler S."/>
            <person name="Quandt C.A."/>
            <person name="Sperisen C."/>
            <person name="Tritt A."/>
            <person name="Tisserant E."/>
            <person name="Crous P.W."/>
            <person name="Henrissat B."/>
            <person name="Nehls U."/>
            <person name="Egli S."/>
            <person name="Spatafora J.W."/>
            <person name="Grigoriev I.V."/>
            <person name="Martin F.M."/>
        </authorList>
    </citation>
    <scope>NUCLEOTIDE SEQUENCE [LARGE SCALE GENOMIC DNA]</scope>
    <source>
        <strain evidence="3 4">CBS 207.34</strain>
    </source>
</reference>
<dbReference type="AlphaFoldDB" id="A0A8E2EP68"/>
<feature type="compositionally biased region" description="Basic and acidic residues" evidence="1">
    <location>
        <begin position="268"/>
        <end position="277"/>
    </location>
</feature>
<dbReference type="EMBL" id="KV750967">
    <property type="protein sequence ID" value="OCL02347.1"/>
    <property type="molecule type" value="Genomic_DNA"/>
</dbReference>
<evidence type="ECO:0000259" key="2">
    <source>
        <dbReference type="PROSITE" id="PS50812"/>
    </source>
</evidence>
<feature type="compositionally biased region" description="Basic and acidic residues" evidence="1">
    <location>
        <begin position="37"/>
        <end position="54"/>
    </location>
</feature>
<feature type="compositionally biased region" description="Low complexity" evidence="1">
    <location>
        <begin position="542"/>
        <end position="555"/>
    </location>
</feature>
<gene>
    <name evidence="3" type="ORF">AOQ84DRAFT_382766</name>
</gene>
<dbReference type="SUPFAM" id="SSF63748">
    <property type="entry name" value="Tudor/PWWP/MBT"/>
    <property type="match status" value="1"/>
</dbReference>
<name>A0A8E2EP68_9PEZI</name>